<evidence type="ECO:0000256" key="1">
    <source>
        <dbReference type="ARBA" id="ARBA00004651"/>
    </source>
</evidence>
<keyword evidence="5" id="KW-0472">Membrane</keyword>
<protein>
    <submittedName>
        <fullName evidence="6">Aromatic acid exporter family protein</fullName>
    </submittedName>
</protein>
<keyword evidence="3" id="KW-0812">Transmembrane</keyword>
<comment type="subcellular location">
    <subcellularLocation>
        <location evidence="1">Cell membrane</location>
        <topology evidence="1">Multi-pass membrane protein</topology>
    </subcellularLocation>
</comment>
<evidence type="ECO:0000256" key="4">
    <source>
        <dbReference type="ARBA" id="ARBA00022989"/>
    </source>
</evidence>
<dbReference type="PANTHER" id="PTHR30509">
    <property type="entry name" value="P-HYDROXYBENZOIC ACID EFFLUX PUMP SUBUNIT-RELATED"/>
    <property type="match status" value="1"/>
</dbReference>
<dbReference type="GO" id="GO:0005886">
    <property type="term" value="C:plasma membrane"/>
    <property type="evidence" value="ECO:0007669"/>
    <property type="project" value="UniProtKB-SubCell"/>
</dbReference>
<dbReference type="EMBL" id="NPCC01000034">
    <property type="protein sequence ID" value="PAE87481.1"/>
    <property type="molecule type" value="Genomic_DNA"/>
</dbReference>
<accession>A0A268NVR0</accession>
<evidence type="ECO:0000313" key="6">
    <source>
        <dbReference type="EMBL" id="PAE87481.1"/>
    </source>
</evidence>
<evidence type="ECO:0000256" key="2">
    <source>
        <dbReference type="ARBA" id="ARBA00022475"/>
    </source>
</evidence>
<evidence type="ECO:0000256" key="3">
    <source>
        <dbReference type="ARBA" id="ARBA00022692"/>
    </source>
</evidence>
<comment type="caution">
    <text evidence="6">The sequence shown here is derived from an EMBL/GenBank/DDBJ whole genome shotgun (WGS) entry which is preliminary data.</text>
</comment>
<name>A0A268NVR0_SHOCL</name>
<dbReference type="RefSeq" id="WP_011246168.1">
    <property type="nucleotide sequence ID" value="NZ_BOQQ01000008.1"/>
</dbReference>
<dbReference type="Proteomes" id="UP000216207">
    <property type="component" value="Unassembled WGS sequence"/>
</dbReference>
<keyword evidence="2" id="KW-1003">Cell membrane</keyword>
<dbReference type="OMA" id="IAIMEYT"/>
<evidence type="ECO:0000313" key="7">
    <source>
        <dbReference type="Proteomes" id="UP000216207"/>
    </source>
</evidence>
<keyword evidence="4" id="KW-1133">Transmembrane helix</keyword>
<proteinExistence type="predicted"/>
<evidence type="ECO:0000256" key="5">
    <source>
        <dbReference type="ARBA" id="ARBA00023136"/>
    </source>
</evidence>
<dbReference type="PANTHER" id="PTHR30509:SF27">
    <property type="entry name" value="UPF0421 PROTEIN YGAE"/>
    <property type="match status" value="1"/>
</dbReference>
<organism evidence="6 7">
    <name type="scientific">Shouchella clausii</name>
    <name type="common">Alkalihalobacillus clausii</name>
    <dbReference type="NCBI Taxonomy" id="79880"/>
    <lineage>
        <taxon>Bacteria</taxon>
        <taxon>Bacillati</taxon>
        <taxon>Bacillota</taxon>
        <taxon>Bacilli</taxon>
        <taxon>Bacillales</taxon>
        <taxon>Bacillaceae</taxon>
        <taxon>Shouchella</taxon>
    </lineage>
</organism>
<dbReference type="Pfam" id="PF06081">
    <property type="entry name" value="ArAE_1"/>
    <property type="match status" value="1"/>
</dbReference>
<gene>
    <name evidence="6" type="ORF">CHH72_18670</name>
</gene>
<reference evidence="6 7" key="1">
    <citation type="submission" date="2017-07" db="EMBL/GenBank/DDBJ databases">
        <title>Isolation and whole genome analysis of endospore-forming bacteria from heroin.</title>
        <authorList>
            <person name="Kalinowski J."/>
            <person name="Ahrens B."/>
            <person name="Al-Dilaimi A."/>
            <person name="Winkler A."/>
            <person name="Wibberg D."/>
            <person name="Schleenbecker U."/>
            <person name="Ruckert C."/>
            <person name="Wolfel R."/>
            <person name="Grass G."/>
        </authorList>
    </citation>
    <scope>NUCLEOTIDE SEQUENCE [LARGE SCALE GENOMIC DNA]</scope>
    <source>
        <strain evidence="6 7">7539</strain>
    </source>
</reference>
<sequence length="354" mass="40587">MRLGARILKTGLAVVLALYLANWLQFNPPTFAAIAAAFAIQPSLFRTLRTFSHQVQANLIGAIIGVLFVMTFGHAPFVVGVVVMLSIAIFIKLKLEPAIIPTAIVTVIIIMESPSDNFLEFAAQRFILVLIGILAAFLVNLAFIPPRYENKVYDKLSSTTDSLLEWLELVARREADSIALREDMKAQKNHLDKTNDLFNLFREERNYFRSKTFNQRRKVVVFRQMISTSEKAYRVLEMLEHRSEDFSNLPDRVKGRIEEQITSLTDYHRRIILRYNGKVSTNALEDYVNEIEEGQSTMTNLFVTLYEEEAFDLAQWHSFLPAISAIIEYQQELEHLDTLVENHQIHTTEDDANT</sequence>
<dbReference type="AlphaFoldDB" id="A0A268NVR0"/>
<dbReference type="InterPro" id="IPR010343">
    <property type="entry name" value="ArAE_1"/>
</dbReference>